<evidence type="ECO:0000313" key="1">
    <source>
        <dbReference type="EMBL" id="OIQ94072.1"/>
    </source>
</evidence>
<proteinExistence type="predicted"/>
<name>A0A1J5RD91_9ZZZZ</name>
<dbReference type="AlphaFoldDB" id="A0A1J5RD91"/>
<dbReference type="EMBL" id="MLJW01000194">
    <property type="protein sequence ID" value="OIQ94072.1"/>
    <property type="molecule type" value="Genomic_DNA"/>
</dbReference>
<evidence type="ECO:0008006" key="2">
    <source>
        <dbReference type="Google" id="ProtNLM"/>
    </source>
</evidence>
<organism evidence="1">
    <name type="scientific">mine drainage metagenome</name>
    <dbReference type="NCBI Taxonomy" id="410659"/>
    <lineage>
        <taxon>unclassified sequences</taxon>
        <taxon>metagenomes</taxon>
        <taxon>ecological metagenomes</taxon>
    </lineage>
</organism>
<protein>
    <recommendedName>
        <fullName evidence="2">Carboxypeptidase regulatory-like domain-containing protein</fullName>
    </recommendedName>
</protein>
<accession>A0A1J5RD91</accession>
<gene>
    <name evidence="1" type="ORF">GALL_239850</name>
</gene>
<sequence length="135" mass="14302">MIENAVSHLRIALVALAGMTAVWASADAVHATSGTDPNITHMCGGVGAEHLKALQAQAHAFNLGFWMVEGPRGAYLAHIPIQVKVAGKTMATFTADGPLCYLKVPAGEYTIVGSHKGQTRAITAHPGSMNHYLRW</sequence>
<comment type="caution">
    <text evidence="1">The sequence shown here is derived from an EMBL/GenBank/DDBJ whole genome shotgun (WGS) entry which is preliminary data.</text>
</comment>
<reference evidence="1" key="1">
    <citation type="submission" date="2016-10" db="EMBL/GenBank/DDBJ databases">
        <title>Sequence of Gallionella enrichment culture.</title>
        <authorList>
            <person name="Poehlein A."/>
            <person name="Muehling M."/>
            <person name="Daniel R."/>
        </authorList>
    </citation>
    <scope>NUCLEOTIDE SEQUENCE</scope>
</reference>